<proteinExistence type="predicted"/>
<comment type="caution">
    <text evidence="1">The sequence shown here is derived from an EMBL/GenBank/DDBJ whole genome shotgun (WGS) entry which is preliminary data.</text>
</comment>
<reference evidence="1" key="1">
    <citation type="submission" date="2023-04" db="EMBL/GenBank/DDBJ databases">
        <title>A chromosome-level genome assembly of the parasitoid wasp Eretmocerus hayati.</title>
        <authorList>
            <person name="Zhong Y."/>
            <person name="Liu S."/>
            <person name="Liu Y."/>
        </authorList>
    </citation>
    <scope>NUCLEOTIDE SEQUENCE</scope>
    <source>
        <strain evidence="1">ZJU_SS_LIU_2023</strain>
    </source>
</reference>
<sequence>MLDQDMAGGAQDTIYLCNFRVSVDGEWLCLKELQDVEYSMPDSALRSPSPPLALSGTQCDLQQNRDDLPELCDILSSPINHGSCLSRDPVIIERSNLVNISKLIVKELIETSLKYGRMLDSDHMPLQHFFIVLEHVLRHGLRPKKGLLGPKKELWDILQLIEKHCPEAQDMTSSIRDLPTVRTAMGRARAWLRMALMQKKLADYLKVLIDHKDELIAEYFEPDALMMSEEAIVVMGLLVGLNVIDCNFCVKEEDLDSQQGVIDFSLYLRNSSHIPGESPDEELENDNMITVLDQKNYIEELNRHLNATVQNLQAKVESLTTTNALMKEDLSIARNNILSLQYENQQLKKELGIEIKEIENGKAPIKITETTSENEELRSRMENEIRLRHEAERELELQMSMKSEMEVAMKLLEKDIHEKQDTIISLRRQLDDIKQINLEMYKKLQECETSLRHKTELIAKLEAKTFSMTETIQKMDEKCKAIEDVRTVAEERVRTLGAEAAEKEARASGIERELRIEREWRTSLQESSIGTAEKLSHLHQEMDLLKKEHERYMSLQEEHYALKEICTEQERTLEELGAQLSSAKLAAAELREAQNHQQMQANMPPEPGSGTATWANDRMVSECIGCSREFTIARRKVIQLFKSIIITRRFTVYNALFCV</sequence>
<protein>
    <submittedName>
        <fullName evidence="1">Uncharacterized protein</fullName>
    </submittedName>
</protein>
<gene>
    <name evidence="1" type="ORF">QAD02_017992</name>
</gene>
<name>A0ACC2PK90_9HYME</name>
<accession>A0ACC2PK90</accession>
<organism evidence="1 2">
    <name type="scientific">Eretmocerus hayati</name>
    <dbReference type="NCBI Taxonomy" id="131215"/>
    <lineage>
        <taxon>Eukaryota</taxon>
        <taxon>Metazoa</taxon>
        <taxon>Ecdysozoa</taxon>
        <taxon>Arthropoda</taxon>
        <taxon>Hexapoda</taxon>
        <taxon>Insecta</taxon>
        <taxon>Pterygota</taxon>
        <taxon>Neoptera</taxon>
        <taxon>Endopterygota</taxon>
        <taxon>Hymenoptera</taxon>
        <taxon>Apocrita</taxon>
        <taxon>Proctotrupomorpha</taxon>
        <taxon>Chalcidoidea</taxon>
        <taxon>Aphelinidae</taxon>
        <taxon>Aphelininae</taxon>
        <taxon>Eretmocerus</taxon>
    </lineage>
</organism>
<evidence type="ECO:0000313" key="1">
    <source>
        <dbReference type="EMBL" id="KAJ8682200.1"/>
    </source>
</evidence>
<dbReference type="Proteomes" id="UP001239111">
    <property type="component" value="Chromosome 1"/>
</dbReference>
<evidence type="ECO:0000313" key="2">
    <source>
        <dbReference type="Proteomes" id="UP001239111"/>
    </source>
</evidence>
<dbReference type="EMBL" id="CM056741">
    <property type="protein sequence ID" value="KAJ8682200.1"/>
    <property type="molecule type" value="Genomic_DNA"/>
</dbReference>
<keyword evidence="2" id="KW-1185">Reference proteome</keyword>